<evidence type="ECO:0000313" key="2">
    <source>
        <dbReference type="Proteomes" id="UP000240653"/>
    </source>
</evidence>
<name>A0A2P7S580_9HYPH</name>
<protein>
    <recommendedName>
        <fullName evidence="3">Pilus assembly protein</fullName>
    </recommendedName>
</protein>
<accession>A0A2P7S580</accession>
<evidence type="ECO:0008006" key="3">
    <source>
        <dbReference type="Google" id="ProtNLM"/>
    </source>
</evidence>
<keyword evidence="2" id="KW-1185">Reference proteome</keyword>
<reference evidence="1 2" key="1">
    <citation type="submission" date="2018-03" db="EMBL/GenBank/DDBJ databases">
        <title>The draft genome of Mesorhizobium soli JCM 19897.</title>
        <authorList>
            <person name="Li L."/>
            <person name="Liu L."/>
            <person name="Liang L."/>
            <person name="Wang T."/>
            <person name="Zhang X."/>
        </authorList>
    </citation>
    <scope>NUCLEOTIDE SEQUENCE [LARGE SCALE GENOMIC DNA]</scope>
    <source>
        <strain evidence="1 2">JCM 19897</strain>
    </source>
</reference>
<sequence>MTIFLLDGSNLTINANETVNLSPPTSGPYAGITIFQGRDNTQELKINGGAASKLSGFVYAPNAHIFFAGNSASGSSDCLRLVGDTIEMTGSSAIQSDCKAQLGGRTMTAGRYLALVQ</sequence>
<gene>
    <name evidence="1" type="ORF">C7I85_21950</name>
</gene>
<proteinExistence type="predicted"/>
<comment type="caution">
    <text evidence="1">The sequence shown here is derived from an EMBL/GenBank/DDBJ whole genome shotgun (WGS) entry which is preliminary data.</text>
</comment>
<dbReference type="RefSeq" id="WP_106726160.1">
    <property type="nucleotide sequence ID" value="NZ_PXYL01000013.1"/>
</dbReference>
<dbReference type="OrthoDB" id="7210116at2"/>
<dbReference type="EMBL" id="PXYL01000013">
    <property type="protein sequence ID" value="PSJ57626.1"/>
    <property type="molecule type" value="Genomic_DNA"/>
</dbReference>
<dbReference type="Proteomes" id="UP000240653">
    <property type="component" value="Unassembled WGS sequence"/>
</dbReference>
<evidence type="ECO:0000313" key="1">
    <source>
        <dbReference type="EMBL" id="PSJ57626.1"/>
    </source>
</evidence>
<dbReference type="AlphaFoldDB" id="A0A2P7S580"/>
<organism evidence="1 2">
    <name type="scientific">Pseudaminobacter soli</name>
    <name type="common">ex Li et al. 2025</name>
    <dbReference type="NCBI Taxonomy" id="1295366"/>
    <lineage>
        <taxon>Bacteria</taxon>
        <taxon>Pseudomonadati</taxon>
        <taxon>Pseudomonadota</taxon>
        <taxon>Alphaproteobacteria</taxon>
        <taxon>Hyphomicrobiales</taxon>
        <taxon>Phyllobacteriaceae</taxon>
        <taxon>Pseudaminobacter</taxon>
    </lineage>
</organism>